<accession>V5XJ68</accession>
<keyword evidence="3" id="KW-1185">Reference proteome</keyword>
<feature type="compositionally biased region" description="Polar residues" evidence="1">
    <location>
        <begin position="42"/>
        <end position="55"/>
    </location>
</feature>
<evidence type="ECO:0000256" key="1">
    <source>
        <dbReference type="SAM" id="MobiDB-lite"/>
    </source>
</evidence>
<gene>
    <name evidence="2" type="ORF">D174_04255</name>
</gene>
<reference evidence="2 3" key="1">
    <citation type="journal article" date="2014" name="Genome Announc.">
        <title>Complete Genome Sequence of Sterol-Transforming Mycobacterium neoaurum Strain VKM Ac-1815D.</title>
        <authorList>
            <person name="Shtratnikova V.Y."/>
            <person name="Bragin E.Y."/>
            <person name="Dovbnya D.V."/>
            <person name="Pekov Y.A."/>
            <person name="Schelkunov M.I."/>
            <person name="Strizhov N."/>
            <person name="Ivashina T.V."/>
            <person name="Ashapkin V.V."/>
            <person name="Donova M.V."/>
        </authorList>
    </citation>
    <scope>NUCLEOTIDE SEQUENCE [LARGE SCALE GENOMIC DNA]</scope>
    <source>
        <strain evidence="2 3">VKM Ac-1815D</strain>
    </source>
</reference>
<protein>
    <submittedName>
        <fullName evidence="2">Uncharacterized protein</fullName>
    </submittedName>
</protein>
<feature type="compositionally biased region" description="Basic and acidic residues" evidence="1">
    <location>
        <begin position="1"/>
        <end position="25"/>
    </location>
</feature>
<dbReference type="EMBL" id="CP006936">
    <property type="protein sequence ID" value="AHC27826.1"/>
    <property type="molecule type" value="Genomic_DNA"/>
</dbReference>
<evidence type="ECO:0000313" key="3">
    <source>
        <dbReference type="Proteomes" id="UP000018763"/>
    </source>
</evidence>
<proteinExistence type="predicted"/>
<dbReference type="AlphaFoldDB" id="V5XJ68"/>
<evidence type="ECO:0000313" key="2">
    <source>
        <dbReference type="EMBL" id="AHC27826.1"/>
    </source>
</evidence>
<sequence length="55" mass="5949">MSHPHIDQTDRDLLDDHALVDHEPAGDDTAADKQNGPREPGVTSTGGSRPNHPNR</sequence>
<organism evidence="2 3">
    <name type="scientific">Mycolicibacterium neoaurum VKM Ac-1815D</name>
    <dbReference type="NCBI Taxonomy" id="700508"/>
    <lineage>
        <taxon>Bacteria</taxon>
        <taxon>Bacillati</taxon>
        <taxon>Actinomycetota</taxon>
        <taxon>Actinomycetes</taxon>
        <taxon>Mycobacteriales</taxon>
        <taxon>Mycobacteriaceae</taxon>
        <taxon>Mycolicibacterium</taxon>
    </lineage>
</organism>
<dbReference type="Proteomes" id="UP000018763">
    <property type="component" value="Chromosome"/>
</dbReference>
<feature type="region of interest" description="Disordered" evidence="1">
    <location>
        <begin position="1"/>
        <end position="55"/>
    </location>
</feature>
<name>V5XJ68_MYCNE</name>